<accession>A0ABC8JM06</accession>
<name>A0ABC8JM06_ERUVS</name>
<evidence type="ECO:0000313" key="2">
    <source>
        <dbReference type="Proteomes" id="UP001642260"/>
    </source>
</evidence>
<gene>
    <name evidence="1" type="ORF">ERUC_LOCUS12968</name>
</gene>
<evidence type="ECO:0000313" key="1">
    <source>
        <dbReference type="EMBL" id="CAH8333859.1"/>
    </source>
</evidence>
<sequence>MLISCVICAEKAIKIILWSIARGIAELVNHPEIQSKLRKKSTRFLDHAFKSQSLTFTIFHTSKLCSRRHFV</sequence>
<protein>
    <submittedName>
        <fullName evidence="1">Uncharacterized protein</fullName>
    </submittedName>
</protein>
<organism evidence="1 2">
    <name type="scientific">Eruca vesicaria subsp. sativa</name>
    <name type="common">Garden rocket</name>
    <name type="synonym">Eruca sativa</name>
    <dbReference type="NCBI Taxonomy" id="29727"/>
    <lineage>
        <taxon>Eukaryota</taxon>
        <taxon>Viridiplantae</taxon>
        <taxon>Streptophyta</taxon>
        <taxon>Embryophyta</taxon>
        <taxon>Tracheophyta</taxon>
        <taxon>Spermatophyta</taxon>
        <taxon>Magnoliopsida</taxon>
        <taxon>eudicotyledons</taxon>
        <taxon>Gunneridae</taxon>
        <taxon>Pentapetalae</taxon>
        <taxon>rosids</taxon>
        <taxon>malvids</taxon>
        <taxon>Brassicales</taxon>
        <taxon>Brassicaceae</taxon>
        <taxon>Brassiceae</taxon>
        <taxon>Eruca</taxon>
    </lineage>
</organism>
<proteinExistence type="predicted"/>
<dbReference type="EMBL" id="CAKOAT010122932">
    <property type="protein sequence ID" value="CAH8333859.1"/>
    <property type="molecule type" value="Genomic_DNA"/>
</dbReference>
<dbReference type="AlphaFoldDB" id="A0ABC8JM06"/>
<comment type="caution">
    <text evidence="1">The sequence shown here is derived from an EMBL/GenBank/DDBJ whole genome shotgun (WGS) entry which is preliminary data.</text>
</comment>
<reference evidence="1 2" key="1">
    <citation type="submission" date="2022-03" db="EMBL/GenBank/DDBJ databases">
        <authorList>
            <person name="Macdonald S."/>
            <person name="Ahmed S."/>
            <person name="Newling K."/>
        </authorList>
    </citation>
    <scope>NUCLEOTIDE SEQUENCE [LARGE SCALE GENOMIC DNA]</scope>
</reference>
<keyword evidence="2" id="KW-1185">Reference proteome</keyword>
<dbReference type="Proteomes" id="UP001642260">
    <property type="component" value="Unassembled WGS sequence"/>
</dbReference>